<keyword evidence="6 8" id="KW-0472">Membrane</keyword>
<sequence length="1089" mass="121127">MRVLRPLVLSLLLVLGGGITALSAQNREVSGKVLDANQQPLVGVAVLVDGTTKGVTTSENGTFKIQVPSGEAVLQVTCLGYLPQKVTVPSSRNSITIYLQEDAIMLDATVVIGYGTQKKVNLTGAVATVGSKELENRVTHSLGSMLQGSVAGLNITTSSGKPGSTPAINIRGVNSINSADPLVLIDGVVGDLNRVNPNDVESISVIKDASAAAVYGARAAFGVILVTTKNGSAQDGKATVRYSGRFGWEEATTSTDYENRGYWSVYTVNKFWQADSGTNYVKYNDHDMQQLLARVNDRTEHPDRPWVVEEIRNGRKQWVYYGNYDWWDMLFQQRRPVQQHNISLSGGTKDIKYLVSGAYDRQEGIQRAHPDVYNKYNLRAKLDFRINRWATLSNNTSFFSSNYKSLGDGSVDNTIAYSARHALANFPMKNPDGSWLYSTPYLDYKIANGRHILLNEGTHRNVDRSNDFSNTTRLVITPFKTLSITGDFTYRLYQNRNTSRSSAMNYREYPDGPLLAYDTGAGMNQLDEVVQTRNYYSANVYANYDETFGEAHHVSATAGFNYETWASKNVSVAGINLSSINLDDLNLATGSPTEGAYGGGQNEYALAGFFARINYDYKGRYLFEVSGRYDGSSRFAPGNRWGLFPSASAGWRISEEPFFGNAKDLVDNLKLRASFGSLGNQNVSSYYTYMRLITNKDFSNYTFDGSIKGKYSSLGAPVASDLTWETAQQWDLGLDLTMLNNRLNFTGDVYIRDTKDMLTDGMALPGVYGADSPSMNSAELRTKGYELSVSWRDQFKLAGKPFEYSVGFNLSDYKSVITKYDNNPNKSLTNLTKGDYYVGMEIGEIWGFKTDGFFKTTEEAQAYAKEVDLSYSTGRLTGGWQAGDLKFVDLDGNGVWGVGNDTVDKPGDRTILGNSLPTLSYGINASIRWMGFDASVFFQGTGNHYWYPHGEMMPFWGCYSYPYLSYLPTDFLGKVWAEDNPNSYFPRARAYSSSGGYLSKVNDRYLQNIRYLRLKNLTVGYTIPATLTKKAGIDQIRIYFSGENLCYWSPLKKNSKYVDPEAAINRSGVNNNAYYPWAKTFMFGIDITF</sequence>
<evidence type="ECO:0000313" key="13">
    <source>
        <dbReference type="EMBL" id="KAA2378031.1"/>
    </source>
</evidence>
<keyword evidence="7 8" id="KW-0998">Cell outer membrane</keyword>
<evidence type="ECO:0000259" key="10">
    <source>
        <dbReference type="Pfam" id="PF00593"/>
    </source>
</evidence>
<keyword evidence="5 9" id="KW-0798">TonB box</keyword>
<dbReference type="SUPFAM" id="SSF56935">
    <property type="entry name" value="Porins"/>
    <property type="match status" value="1"/>
</dbReference>
<evidence type="ECO:0000256" key="5">
    <source>
        <dbReference type="ARBA" id="ARBA00023077"/>
    </source>
</evidence>
<gene>
    <name evidence="13" type="ORF">F2Y07_01635</name>
    <name evidence="12" type="ORF">F2Y13_09905</name>
</gene>
<dbReference type="PROSITE" id="PS52016">
    <property type="entry name" value="TONB_DEPENDENT_REC_3"/>
    <property type="match status" value="1"/>
</dbReference>
<dbReference type="Pfam" id="PF13715">
    <property type="entry name" value="CarbopepD_reg_2"/>
    <property type="match status" value="1"/>
</dbReference>
<dbReference type="EMBL" id="VVXJ01000002">
    <property type="protein sequence ID" value="KAA2378031.1"/>
    <property type="molecule type" value="Genomic_DNA"/>
</dbReference>
<evidence type="ECO:0000256" key="4">
    <source>
        <dbReference type="ARBA" id="ARBA00022692"/>
    </source>
</evidence>
<keyword evidence="4 8" id="KW-0812">Transmembrane</keyword>
<evidence type="ECO:0000256" key="1">
    <source>
        <dbReference type="ARBA" id="ARBA00004571"/>
    </source>
</evidence>
<dbReference type="AlphaFoldDB" id="A0A5B3G5Q2"/>
<dbReference type="Gene3D" id="2.40.170.20">
    <property type="entry name" value="TonB-dependent receptor, beta-barrel domain"/>
    <property type="match status" value="1"/>
</dbReference>
<comment type="similarity">
    <text evidence="8 9">Belongs to the TonB-dependent receptor family.</text>
</comment>
<proteinExistence type="inferred from homology"/>
<evidence type="ECO:0000256" key="9">
    <source>
        <dbReference type="RuleBase" id="RU003357"/>
    </source>
</evidence>
<evidence type="ECO:0000256" key="6">
    <source>
        <dbReference type="ARBA" id="ARBA00023136"/>
    </source>
</evidence>
<dbReference type="InterPro" id="IPR036942">
    <property type="entry name" value="Beta-barrel_TonB_sf"/>
</dbReference>
<dbReference type="InterPro" id="IPR039426">
    <property type="entry name" value="TonB-dep_rcpt-like"/>
</dbReference>
<dbReference type="InterPro" id="IPR012910">
    <property type="entry name" value="Plug_dom"/>
</dbReference>
<dbReference type="Gene3D" id="2.170.130.10">
    <property type="entry name" value="TonB-dependent receptor, plug domain"/>
    <property type="match status" value="1"/>
</dbReference>
<keyword evidence="12" id="KW-0675">Receptor</keyword>
<dbReference type="InterPro" id="IPR000531">
    <property type="entry name" value="Beta-barrel_TonB"/>
</dbReference>
<evidence type="ECO:0000256" key="8">
    <source>
        <dbReference type="PROSITE-ProRule" id="PRU01360"/>
    </source>
</evidence>
<feature type="domain" description="TonB-dependent receptor plug" evidence="11">
    <location>
        <begin position="119"/>
        <end position="223"/>
    </location>
</feature>
<dbReference type="NCBIfam" id="TIGR04056">
    <property type="entry name" value="OMP_RagA_SusC"/>
    <property type="match status" value="1"/>
</dbReference>
<organism evidence="12 15">
    <name type="scientific">Alistipes shahii</name>
    <dbReference type="NCBI Taxonomy" id="328814"/>
    <lineage>
        <taxon>Bacteria</taxon>
        <taxon>Pseudomonadati</taxon>
        <taxon>Bacteroidota</taxon>
        <taxon>Bacteroidia</taxon>
        <taxon>Bacteroidales</taxon>
        <taxon>Rikenellaceae</taxon>
        <taxon>Alistipes</taxon>
    </lineage>
</organism>
<dbReference type="Gene3D" id="2.60.40.1120">
    <property type="entry name" value="Carboxypeptidase-like, regulatory domain"/>
    <property type="match status" value="1"/>
</dbReference>
<dbReference type="Proteomes" id="UP000323567">
    <property type="component" value="Unassembled WGS sequence"/>
</dbReference>
<evidence type="ECO:0000313" key="15">
    <source>
        <dbReference type="Proteomes" id="UP000323567"/>
    </source>
</evidence>
<accession>A0A5B3G5Q2</accession>
<dbReference type="InterPro" id="IPR023996">
    <property type="entry name" value="TonB-dep_OMP_SusC/RagA"/>
</dbReference>
<evidence type="ECO:0000259" key="11">
    <source>
        <dbReference type="Pfam" id="PF07715"/>
    </source>
</evidence>
<protein>
    <submittedName>
        <fullName evidence="12">TonB-dependent receptor</fullName>
    </submittedName>
</protein>
<dbReference type="InterPro" id="IPR008969">
    <property type="entry name" value="CarboxyPept-like_regulatory"/>
</dbReference>
<evidence type="ECO:0000256" key="3">
    <source>
        <dbReference type="ARBA" id="ARBA00022452"/>
    </source>
</evidence>
<keyword evidence="3 8" id="KW-1134">Transmembrane beta strand</keyword>
<feature type="domain" description="TonB-dependent receptor-like beta-barrel" evidence="10">
    <location>
        <begin position="431"/>
        <end position="929"/>
    </location>
</feature>
<comment type="caution">
    <text evidence="12">The sequence shown here is derived from an EMBL/GenBank/DDBJ whole genome shotgun (WGS) entry which is preliminary data.</text>
</comment>
<dbReference type="SUPFAM" id="SSF49464">
    <property type="entry name" value="Carboxypeptidase regulatory domain-like"/>
    <property type="match status" value="1"/>
</dbReference>
<dbReference type="EMBL" id="VVXK01000013">
    <property type="protein sequence ID" value="KAA2368771.1"/>
    <property type="molecule type" value="Genomic_DNA"/>
</dbReference>
<dbReference type="InterPro" id="IPR023997">
    <property type="entry name" value="TonB-dep_OMP_SusC/RagA_CS"/>
</dbReference>
<dbReference type="Pfam" id="PF07715">
    <property type="entry name" value="Plug"/>
    <property type="match status" value="1"/>
</dbReference>
<dbReference type="GO" id="GO:0009279">
    <property type="term" value="C:cell outer membrane"/>
    <property type="evidence" value="ECO:0007669"/>
    <property type="project" value="UniProtKB-SubCell"/>
</dbReference>
<dbReference type="InterPro" id="IPR037066">
    <property type="entry name" value="Plug_dom_sf"/>
</dbReference>
<evidence type="ECO:0000256" key="2">
    <source>
        <dbReference type="ARBA" id="ARBA00022448"/>
    </source>
</evidence>
<comment type="subcellular location">
    <subcellularLocation>
        <location evidence="1 8">Cell outer membrane</location>
        <topology evidence="1 8">Multi-pass membrane protein</topology>
    </subcellularLocation>
</comment>
<evidence type="ECO:0000313" key="12">
    <source>
        <dbReference type="EMBL" id="KAA2368771.1"/>
    </source>
</evidence>
<keyword evidence="2 8" id="KW-0813">Transport</keyword>
<name>A0A5B3G5Q2_9BACT</name>
<dbReference type="RefSeq" id="WP_149885756.1">
    <property type="nucleotide sequence ID" value="NZ_CAUESG010000007.1"/>
</dbReference>
<dbReference type="Proteomes" id="UP000322658">
    <property type="component" value="Unassembled WGS sequence"/>
</dbReference>
<reference evidence="14 15" key="1">
    <citation type="journal article" date="2019" name="Nat. Med.">
        <title>A library of human gut bacterial isolates paired with longitudinal multiomics data enables mechanistic microbiome research.</title>
        <authorList>
            <person name="Poyet M."/>
            <person name="Groussin M."/>
            <person name="Gibbons S.M."/>
            <person name="Avila-Pacheco J."/>
            <person name="Jiang X."/>
            <person name="Kearney S.M."/>
            <person name="Perrotta A.R."/>
            <person name="Berdy B."/>
            <person name="Zhao S."/>
            <person name="Lieberman T.D."/>
            <person name="Swanson P.K."/>
            <person name="Smith M."/>
            <person name="Roesemann S."/>
            <person name="Alexander J.E."/>
            <person name="Rich S.A."/>
            <person name="Livny J."/>
            <person name="Vlamakis H."/>
            <person name="Clish C."/>
            <person name="Bullock K."/>
            <person name="Deik A."/>
            <person name="Scott J."/>
            <person name="Pierce K.A."/>
            <person name="Xavier R.J."/>
            <person name="Alm E.J."/>
        </authorList>
    </citation>
    <scope>NUCLEOTIDE SEQUENCE [LARGE SCALE GENOMIC DNA]</scope>
    <source>
        <strain evidence="13 14">BIOML-A1</strain>
        <strain evidence="12 15">BIOML-A2</strain>
    </source>
</reference>
<evidence type="ECO:0000256" key="7">
    <source>
        <dbReference type="ARBA" id="ARBA00023237"/>
    </source>
</evidence>
<dbReference type="NCBIfam" id="TIGR04057">
    <property type="entry name" value="SusC_RagA_signa"/>
    <property type="match status" value="1"/>
</dbReference>
<dbReference type="Pfam" id="PF00593">
    <property type="entry name" value="TonB_dep_Rec_b-barrel"/>
    <property type="match status" value="1"/>
</dbReference>
<evidence type="ECO:0000313" key="14">
    <source>
        <dbReference type="Proteomes" id="UP000322658"/>
    </source>
</evidence>